<dbReference type="RefSeq" id="WP_062699330.1">
    <property type="nucleotide sequence ID" value="NZ_LJOD01000006.1"/>
</dbReference>
<dbReference type="AlphaFoldDB" id="A0A0N0ZVG9"/>
<dbReference type="Proteomes" id="UP000037953">
    <property type="component" value="Unassembled WGS sequence"/>
</dbReference>
<organism evidence="1 2">
    <name type="scientific">Chryseobacterium indologenes</name>
    <name type="common">Flavobacterium indologenes</name>
    <dbReference type="NCBI Taxonomy" id="253"/>
    <lineage>
        <taxon>Bacteria</taxon>
        <taxon>Pseudomonadati</taxon>
        <taxon>Bacteroidota</taxon>
        <taxon>Flavobacteriia</taxon>
        <taxon>Flavobacteriales</taxon>
        <taxon>Weeksellaceae</taxon>
        <taxon>Chryseobacterium group</taxon>
        <taxon>Chryseobacterium</taxon>
    </lineage>
</organism>
<reference evidence="1 2" key="1">
    <citation type="journal article" date="2015" name="Genom Data">
        <title>Draft genome sequence of a multidrug-resistant Chryseobacterium indologenes isolate from Malaysia.</title>
        <authorList>
            <person name="Yu C.Y."/>
            <person name="Ang G.Y."/>
            <person name="Cheng H.J."/>
            <person name="Cheong Y.M."/>
            <person name="Yin W.F."/>
            <person name="Chan K.G."/>
        </authorList>
    </citation>
    <scope>NUCLEOTIDE SEQUENCE [LARGE SCALE GENOMIC DNA]</scope>
    <source>
        <strain evidence="1 2">CI_885</strain>
    </source>
</reference>
<sequence length="314" mass="35982">MSNELKIRIVRDSQGNDLDLNRISIEAADALNIFIDSLSSFAKTYDDTSGIKMRLDNGSVTACLVLPDDGANIADEIEEIMMNRSQNNERIKPLKTIQDKIQQNGSVYEVYLKKNSAQEINVTNYFKGDKFQTRRQQLNRVYAIEFIKGNLYAIGGKKNPNVHIEDLESNTTSKISCSVEAAKVLNKGLYEEMYFSTIRTESEQGISHSYVDNYSSLEDFQNFKTLHETLLSTDSIEKYDIIYDYILEVVNNEDRSNEEIIKLMTLYNNKFSEKGIVRTILMTLKPIIERETGLIPHYQSLVETFRSRSKTGKI</sequence>
<dbReference type="PATRIC" id="fig|253.9.peg.4084"/>
<evidence type="ECO:0000313" key="1">
    <source>
        <dbReference type="EMBL" id="KPE51240.1"/>
    </source>
</evidence>
<proteinExistence type="predicted"/>
<gene>
    <name evidence="1" type="ORF">AOB46_11280</name>
</gene>
<protein>
    <submittedName>
        <fullName evidence="1">Uncharacterized protein</fullName>
    </submittedName>
</protein>
<dbReference type="EMBL" id="LJOD01000006">
    <property type="protein sequence ID" value="KPE51240.1"/>
    <property type="molecule type" value="Genomic_DNA"/>
</dbReference>
<dbReference type="OrthoDB" id="1274269at2"/>
<accession>A0A0N0ZVG9</accession>
<reference evidence="2" key="2">
    <citation type="submission" date="2015-09" db="EMBL/GenBank/DDBJ databases">
        <title>Draft genome sequence of a multidrug-resistant Chryseobacterium indologenes isolate from Malaysia.</title>
        <authorList>
            <person name="Yu C.Y."/>
            <person name="Ang G.Y."/>
            <person name="Chan K.-G."/>
        </authorList>
    </citation>
    <scope>NUCLEOTIDE SEQUENCE [LARGE SCALE GENOMIC DNA]</scope>
    <source>
        <strain evidence="2">CI_885</strain>
    </source>
</reference>
<name>A0A0N0ZVG9_CHRID</name>
<comment type="caution">
    <text evidence="1">The sequence shown here is derived from an EMBL/GenBank/DDBJ whole genome shotgun (WGS) entry which is preliminary data.</text>
</comment>
<evidence type="ECO:0000313" key="2">
    <source>
        <dbReference type="Proteomes" id="UP000037953"/>
    </source>
</evidence>